<organism evidence="1 2">
    <name type="scientific">Prochlorococcus marinus str. MIT 9302</name>
    <dbReference type="NCBI Taxonomy" id="74545"/>
    <lineage>
        <taxon>Bacteria</taxon>
        <taxon>Bacillati</taxon>
        <taxon>Cyanobacteriota</taxon>
        <taxon>Cyanophyceae</taxon>
        <taxon>Synechococcales</taxon>
        <taxon>Prochlorococcaceae</taxon>
        <taxon>Prochlorococcus</taxon>
    </lineage>
</organism>
<sequence length="47" mass="5708">MERVNLPKIIKKLINLLILIWRMKFKIKFKLLVNSKNIFDDLILLIN</sequence>
<dbReference type="EMBL" id="JNAM01000011">
    <property type="protein sequence ID" value="KGF96883.1"/>
    <property type="molecule type" value="Genomic_DNA"/>
</dbReference>
<dbReference type="AlphaFoldDB" id="A0A0A2A8Y6"/>
<accession>A0A0A2A8Y6</accession>
<evidence type="ECO:0000313" key="2">
    <source>
        <dbReference type="Proteomes" id="UP000030445"/>
    </source>
</evidence>
<gene>
    <name evidence="1" type="ORF">EU96_1520</name>
</gene>
<proteinExistence type="predicted"/>
<evidence type="ECO:0000313" key="1">
    <source>
        <dbReference type="EMBL" id="KGF96883.1"/>
    </source>
</evidence>
<comment type="caution">
    <text evidence="1">The sequence shown here is derived from an EMBL/GenBank/DDBJ whole genome shotgun (WGS) entry which is preliminary data.</text>
</comment>
<dbReference type="STRING" id="74545.EU96_1520"/>
<dbReference type="Proteomes" id="UP000030445">
    <property type="component" value="Unassembled WGS sequence"/>
</dbReference>
<protein>
    <submittedName>
        <fullName evidence="1">Uncharacterized protein</fullName>
    </submittedName>
</protein>
<reference evidence="2" key="1">
    <citation type="journal article" date="2014" name="Sci. Data">
        <title>Genomes of diverse isolates of the marine cyanobacterium Prochlorococcus.</title>
        <authorList>
            <person name="Biller S."/>
            <person name="Berube P."/>
            <person name="Thompson J."/>
            <person name="Kelly L."/>
            <person name="Roggensack S."/>
            <person name="Awad L."/>
            <person name="Roache-Johnson K."/>
            <person name="Ding H."/>
            <person name="Giovannoni S.J."/>
            <person name="Moore L.R."/>
            <person name="Chisholm S.W."/>
        </authorList>
    </citation>
    <scope>NUCLEOTIDE SEQUENCE [LARGE SCALE GENOMIC DNA]</scope>
    <source>
        <strain evidence="2">MIT 9302</strain>
    </source>
</reference>
<name>A0A0A2A8Y6_PROMR</name>